<dbReference type="PANTHER" id="PTHR13471">
    <property type="entry name" value="TETRATRICOPEPTIDE-LIKE HELICAL"/>
    <property type="match status" value="1"/>
</dbReference>
<evidence type="ECO:0000256" key="2">
    <source>
        <dbReference type="ARBA" id="ARBA00009265"/>
    </source>
</evidence>
<dbReference type="PANTHER" id="PTHR13471:SF0">
    <property type="entry name" value="NUCLEAR EXOSOME REGULATOR NRDE2"/>
    <property type="match status" value="1"/>
</dbReference>
<reference evidence="4 5" key="1">
    <citation type="journal article" date="2016" name="Mol. Biol. Evol.">
        <title>Comparative Genomics of Early-Diverging Mushroom-Forming Fungi Provides Insights into the Origins of Lignocellulose Decay Capabilities.</title>
        <authorList>
            <person name="Nagy L.G."/>
            <person name="Riley R."/>
            <person name="Tritt A."/>
            <person name="Adam C."/>
            <person name="Daum C."/>
            <person name="Floudas D."/>
            <person name="Sun H."/>
            <person name="Yadav J.S."/>
            <person name="Pangilinan J."/>
            <person name="Larsson K.H."/>
            <person name="Matsuura K."/>
            <person name="Barry K."/>
            <person name="Labutti K."/>
            <person name="Kuo R."/>
            <person name="Ohm R.A."/>
            <person name="Bhattacharya S.S."/>
            <person name="Shirouzu T."/>
            <person name="Yoshinaga Y."/>
            <person name="Martin F.M."/>
            <person name="Grigoriev I.V."/>
            <person name="Hibbett D.S."/>
        </authorList>
    </citation>
    <scope>NUCLEOTIDE SEQUENCE [LARGE SCALE GENOMIC DNA]</scope>
    <source>
        <strain evidence="4 5">TUFC12733</strain>
    </source>
</reference>
<gene>
    <name evidence="4" type="ORF">CALVIDRAFT_535443</name>
</gene>
<dbReference type="STRING" id="1330018.A0A167P310"/>
<dbReference type="Proteomes" id="UP000076738">
    <property type="component" value="Unassembled WGS sequence"/>
</dbReference>
<keyword evidence="5" id="KW-1185">Reference proteome</keyword>
<name>A0A167P310_CALVF</name>
<dbReference type="GO" id="GO:0031048">
    <property type="term" value="P:regulatory ncRNA-mediated heterochromatin formation"/>
    <property type="evidence" value="ECO:0007669"/>
    <property type="project" value="TreeGrafter"/>
</dbReference>
<evidence type="ECO:0000256" key="1">
    <source>
        <dbReference type="ARBA" id="ARBA00004123"/>
    </source>
</evidence>
<accession>A0A167P310</accession>
<dbReference type="InterPro" id="IPR013633">
    <property type="entry name" value="NRDE-2"/>
</dbReference>
<organism evidence="4 5">
    <name type="scientific">Calocera viscosa (strain TUFC12733)</name>
    <dbReference type="NCBI Taxonomy" id="1330018"/>
    <lineage>
        <taxon>Eukaryota</taxon>
        <taxon>Fungi</taxon>
        <taxon>Dikarya</taxon>
        <taxon>Basidiomycota</taxon>
        <taxon>Agaricomycotina</taxon>
        <taxon>Dacrymycetes</taxon>
        <taxon>Dacrymycetales</taxon>
        <taxon>Dacrymycetaceae</taxon>
        <taxon>Calocera</taxon>
    </lineage>
</organism>
<dbReference type="Pfam" id="PF13428">
    <property type="entry name" value="TPR_14"/>
    <property type="match status" value="1"/>
</dbReference>
<dbReference type="AlphaFoldDB" id="A0A167P310"/>
<dbReference type="EMBL" id="KV417276">
    <property type="protein sequence ID" value="KZO98365.1"/>
    <property type="molecule type" value="Genomic_DNA"/>
</dbReference>
<comment type="subcellular location">
    <subcellularLocation>
        <location evidence="1">Nucleus</location>
    </subcellularLocation>
</comment>
<dbReference type="Gene3D" id="1.25.40.10">
    <property type="entry name" value="Tetratricopeptide repeat domain"/>
    <property type="match status" value="1"/>
</dbReference>
<keyword evidence="3" id="KW-0539">Nucleus</keyword>
<evidence type="ECO:0008006" key="6">
    <source>
        <dbReference type="Google" id="ProtNLM"/>
    </source>
</evidence>
<sequence length="147" mass="17204">MGGCDSLSFWAAAMITAPSVHEKREWLDRAIHNERMRSSSFLWRRYVELELEQGRTREAKSLLYRAVSECPWSKELHLLAFSDAMQPSFQAQELNSWIDVMIERNLRLRVEWAGIADDGDDQVDEAQEDGLDEVERAAEERRRLMPY</sequence>
<evidence type="ECO:0000313" key="4">
    <source>
        <dbReference type="EMBL" id="KZO98365.1"/>
    </source>
</evidence>
<proteinExistence type="inferred from homology"/>
<protein>
    <recommendedName>
        <fullName evidence="6">Suppressor of forked domain-containing protein</fullName>
    </recommendedName>
</protein>
<dbReference type="InterPro" id="IPR011990">
    <property type="entry name" value="TPR-like_helical_dom_sf"/>
</dbReference>
<dbReference type="OrthoDB" id="297219at2759"/>
<dbReference type="GO" id="GO:0071013">
    <property type="term" value="C:catalytic step 2 spliceosome"/>
    <property type="evidence" value="ECO:0007669"/>
    <property type="project" value="TreeGrafter"/>
</dbReference>
<comment type="similarity">
    <text evidence="2">Belongs to the NRDE2 family.</text>
</comment>
<dbReference type="GO" id="GO:1902369">
    <property type="term" value="P:negative regulation of RNA catabolic process"/>
    <property type="evidence" value="ECO:0007669"/>
    <property type="project" value="TreeGrafter"/>
</dbReference>
<evidence type="ECO:0000256" key="3">
    <source>
        <dbReference type="ARBA" id="ARBA00023242"/>
    </source>
</evidence>
<evidence type="ECO:0000313" key="5">
    <source>
        <dbReference type="Proteomes" id="UP000076738"/>
    </source>
</evidence>